<dbReference type="PANTHER" id="PTHR33508:SF10">
    <property type="entry name" value="UPF0056 INNER MEMBRANE PROTEIN YHGN"/>
    <property type="match status" value="1"/>
</dbReference>
<dbReference type="GO" id="GO:0005886">
    <property type="term" value="C:plasma membrane"/>
    <property type="evidence" value="ECO:0007669"/>
    <property type="project" value="UniProtKB-SubCell"/>
</dbReference>
<proteinExistence type="inferred from homology"/>
<keyword evidence="5 7" id="KW-1133">Transmembrane helix</keyword>
<name>A0A0K6I7C0_9BURK</name>
<evidence type="ECO:0000256" key="7">
    <source>
        <dbReference type="RuleBase" id="RU362048"/>
    </source>
</evidence>
<accession>A0A0K6I7C0</accession>
<feature type="transmembrane region" description="Helical" evidence="7">
    <location>
        <begin position="6"/>
        <end position="29"/>
    </location>
</feature>
<feature type="transmembrane region" description="Helical" evidence="7">
    <location>
        <begin position="175"/>
        <end position="196"/>
    </location>
</feature>
<keyword evidence="6 7" id="KW-0472">Membrane</keyword>
<comment type="similarity">
    <text evidence="2 7">Belongs to the UPF0056 (MarC) family.</text>
</comment>
<evidence type="ECO:0000313" key="9">
    <source>
        <dbReference type="Proteomes" id="UP000183649"/>
    </source>
</evidence>
<dbReference type="OrthoDB" id="21094at2"/>
<dbReference type="RefSeq" id="WP_055451222.1">
    <property type="nucleotide sequence ID" value="NZ_CYHF01000008.1"/>
</dbReference>
<evidence type="ECO:0000256" key="6">
    <source>
        <dbReference type="ARBA" id="ARBA00023136"/>
    </source>
</evidence>
<feature type="transmembrane region" description="Helical" evidence="7">
    <location>
        <begin position="76"/>
        <end position="95"/>
    </location>
</feature>
<evidence type="ECO:0000256" key="1">
    <source>
        <dbReference type="ARBA" id="ARBA00004651"/>
    </source>
</evidence>
<dbReference type="STRING" id="339866.GCA_001418255_02370"/>
<evidence type="ECO:0000313" key="8">
    <source>
        <dbReference type="EMBL" id="CUA99029.1"/>
    </source>
</evidence>
<feature type="transmembrane region" description="Helical" evidence="7">
    <location>
        <begin position="107"/>
        <end position="130"/>
    </location>
</feature>
<dbReference type="Proteomes" id="UP000183649">
    <property type="component" value="Unassembled WGS sequence"/>
</dbReference>
<dbReference type="EMBL" id="CYHF01000008">
    <property type="protein sequence ID" value="CUA99029.1"/>
    <property type="molecule type" value="Genomic_DNA"/>
</dbReference>
<dbReference type="NCBIfam" id="TIGR00427">
    <property type="entry name" value="NAAT family transporter"/>
    <property type="match status" value="1"/>
</dbReference>
<comment type="subcellular location">
    <subcellularLocation>
        <location evidence="1 7">Cell membrane</location>
        <topology evidence="1 7">Multi-pass membrane protein</topology>
    </subcellularLocation>
</comment>
<protein>
    <recommendedName>
        <fullName evidence="7">UPF0056 membrane protein</fullName>
    </recommendedName>
</protein>
<dbReference type="PANTHER" id="PTHR33508">
    <property type="entry name" value="UPF0056 MEMBRANE PROTEIN YHCE"/>
    <property type="match status" value="1"/>
</dbReference>
<evidence type="ECO:0000256" key="2">
    <source>
        <dbReference type="ARBA" id="ARBA00009784"/>
    </source>
</evidence>
<dbReference type="Pfam" id="PF01914">
    <property type="entry name" value="MarC"/>
    <property type="match status" value="1"/>
</dbReference>
<evidence type="ECO:0000256" key="3">
    <source>
        <dbReference type="ARBA" id="ARBA00022475"/>
    </source>
</evidence>
<sequence length="198" mass="21209">MAQDNFWSAFVLLLLILDPFGNLPFFIAVMRKLPPKRRLPVALREIGIAYVVLLAFMFGGHGFLKLMNLSQPSIEVAGGVILLLVAIKMIFSTTSEIFGGEGGREPLIFPLAVPLLAGPSALATVLLLASRQPGEIWTWVGALSSAVALTGGLLLMAETLLKWLGDSVMNAAEKLMGLILTAIAVNMLLSGIRSYFGL</sequence>
<reference evidence="9" key="1">
    <citation type="submission" date="2015-08" db="EMBL/GenBank/DDBJ databases">
        <authorList>
            <person name="Varghese N."/>
        </authorList>
    </citation>
    <scope>NUCLEOTIDE SEQUENCE [LARGE SCALE GENOMIC DNA]</scope>
    <source>
        <strain evidence="9">DSM 18181</strain>
    </source>
</reference>
<evidence type="ECO:0000256" key="4">
    <source>
        <dbReference type="ARBA" id="ARBA00022692"/>
    </source>
</evidence>
<dbReference type="AlphaFoldDB" id="A0A0K6I7C0"/>
<feature type="transmembrane region" description="Helical" evidence="7">
    <location>
        <begin position="136"/>
        <end position="155"/>
    </location>
</feature>
<evidence type="ECO:0000256" key="5">
    <source>
        <dbReference type="ARBA" id="ARBA00022989"/>
    </source>
</evidence>
<organism evidence="8 9">
    <name type="scientific">Thiomonas bhubaneswarensis</name>
    <dbReference type="NCBI Taxonomy" id="339866"/>
    <lineage>
        <taxon>Bacteria</taxon>
        <taxon>Pseudomonadati</taxon>
        <taxon>Pseudomonadota</taxon>
        <taxon>Betaproteobacteria</taxon>
        <taxon>Burkholderiales</taxon>
        <taxon>Thiomonas</taxon>
    </lineage>
</organism>
<gene>
    <name evidence="8" type="ORF">Ga0061069_108142</name>
</gene>
<keyword evidence="3" id="KW-1003">Cell membrane</keyword>
<feature type="transmembrane region" description="Helical" evidence="7">
    <location>
        <begin position="41"/>
        <end position="64"/>
    </location>
</feature>
<keyword evidence="9" id="KW-1185">Reference proteome</keyword>
<keyword evidence="4 7" id="KW-0812">Transmembrane</keyword>
<dbReference type="InterPro" id="IPR002771">
    <property type="entry name" value="Multi_antbiot-R_MarC"/>
</dbReference>